<proteinExistence type="predicted"/>
<dbReference type="AlphaFoldDB" id="W9WTW5"/>
<name>W9WTW5_9EURO</name>
<dbReference type="OrthoDB" id="5377172at2759"/>
<dbReference type="RefSeq" id="XP_007743952.1">
    <property type="nucleotide sequence ID" value="XM_007745762.1"/>
</dbReference>
<accession>W9WTW5</accession>
<gene>
    <name evidence="1" type="ORF">A1O5_05160</name>
</gene>
<sequence length="75" mass="7903">MFMGYVGWNGATDVTAWMVYAGATNTSLKAVGRAMKFGFETEFAVPNDAASVQVGAIENNGNNVVRKSRVAAVGK</sequence>
<dbReference type="EMBL" id="AMGX01000007">
    <property type="protein sequence ID" value="EXJ71353.1"/>
    <property type="molecule type" value="Genomic_DNA"/>
</dbReference>
<reference evidence="1 2" key="1">
    <citation type="submission" date="2013-03" db="EMBL/GenBank/DDBJ databases">
        <title>The Genome Sequence of Cladophialophora psammophila CBS 110553.</title>
        <authorList>
            <consortium name="The Broad Institute Genomics Platform"/>
            <person name="Cuomo C."/>
            <person name="de Hoog S."/>
            <person name="Gorbushina A."/>
            <person name="Walker B."/>
            <person name="Young S.K."/>
            <person name="Zeng Q."/>
            <person name="Gargeya S."/>
            <person name="Fitzgerald M."/>
            <person name="Haas B."/>
            <person name="Abouelleil A."/>
            <person name="Allen A.W."/>
            <person name="Alvarado L."/>
            <person name="Arachchi H.M."/>
            <person name="Berlin A.M."/>
            <person name="Chapman S.B."/>
            <person name="Gainer-Dewar J."/>
            <person name="Goldberg J."/>
            <person name="Griggs A."/>
            <person name="Gujja S."/>
            <person name="Hansen M."/>
            <person name="Howarth C."/>
            <person name="Imamovic A."/>
            <person name="Ireland A."/>
            <person name="Larimer J."/>
            <person name="McCowan C."/>
            <person name="Murphy C."/>
            <person name="Pearson M."/>
            <person name="Poon T.W."/>
            <person name="Priest M."/>
            <person name="Roberts A."/>
            <person name="Saif S."/>
            <person name="Shea T."/>
            <person name="Sisk P."/>
            <person name="Sykes S."/>
            <person name="Wortman J."/>
            <person name="Nusbaum C."/>
            <person name="Birren B."/>
        </authorList>
    </citation>
    <scope>NUCLEOTIDE SEQUENCE [LARGE SCALE GENOMIC DNA]</scope>
    <source>
        <strain evidence="1 2">CBS 110553</strain>
    </source>
</reference>
<keyword evidence="2" id="KW-1185">Reference proteome</keyword>
<dbReference type="HOGENOM" id="CLU_2670880_0_0_1"/>
<evidence type="ECO:0000313" key="2">
    <source>
        <dbReference type="Proteomes" id="UP000019471"/>
    </source>
</evidence>
<dbReference type="GeneID" id="19189879"/>
<organism evidence="1 2">
    <name type="scientific">Cladophialophora psammophila CBS 110553</name>
    <dbReference type="NCBI Taxonomy" id="1182543"/>
    <lineage>
        <taxon>Eukaryota</taxon>
        <taxon>Fungi</taxon>
        <taxon>Dikarya</taxon>
        <taxon>Ascomycota</taxon>
        <taxon>Pezizomycotina</taxon>
        <taxon>Eurotiomycetes</taxon>
        <taxon>Chaetothyriomycetidae</taxon>
        <taxon>Chaetothyriales</taxon>
        <taxon>Herpotrichiellaceae</taxon>
        <taxon>Cladophialophora</taxon>
    </lineage>
</organism>
<protein>
    <submittedName>
        <fullName evidence="1">Uncharacterized protein</fullName>
    </submittedName>
</protein>
<dbReference type="STRING" id="1182543.W9WTW5"/>
<evidence type="ECO:0000313" key="1">
    <source>
        <dbReference type="EMBL" id="EXJ71353.1"/>
    </source>
</evidence>
<dbReference type="Proteomes" id="UP000019471">
    <property type="component" value="Unassembled WGS sequence"/>
</dbReference>
<comment type="caution">
    <text evidence="1">The sequence shown here is derived from an EMBL/GenBank/DDBJ whole genome shotgun (WGS) entry which is preliminary data.</text>
</comment>